<dbReference type="EMBL" id="GEGO01000137">
    <property type="protein sequence ID" value="JAR95267.1"/>
    <property type="molecule type" value="Transcribed_RNA"/>
</dbReference>
<evidence type="ECO:0000313" key="2">
    <source>
        <dbReference type="EMBL" id="JAR95267.1"/>
    </source>
</evidence>
<feature type="signal peptide" evidence="1">
    <location>
        <begin position="1"/>
        <end position="18"/>
    </location>
</feature>
<protein>
    <submittedName>
        <fullName evidence="2">Putative secreted protein</fullName>
    </submittedName>
</protein>
<organism evidence="2">
    <name type="scientific">Ixodes ricinus</name>
    <name type="common">Common tick</name>
    <name type="synonym">Acarus ricinus</name>
    <dbReference type="NCBI Taxonomy" id="34613"/>
    <lineage>
        <taxon>Eukaryota</taxon>
        <taxon>Metazoa</taxon>
        <taxon>Ecdysozoa</taxon>
        <taxon>Arthropoda</taxon>
        <taxon>Chelicerata</taxon>
        <taxon>Arachnida</taxon>
        <taxon>Acari</taxon>
        <taxon>Parasitiformes</taxon>
        <taxon>Ixodida</taxon>
        <taxon>Ixodoidea</taxon>
        <taxon>Ixodidae</taxon>
        <taxon>Ixodinae</taxon>
        <taxon>Ixodes</taxon>
    </lineage>
</organism>
<keyword evidence="1" id="KW-0732">Signal</keyword>
<feature type="chain" id="PRO_5007543246" evidence="1">
    <location>
        <begin position="19"/>
        <end position="69"/>
    </location>
</feature>
<proteinExistence type="predicted"/>
<name>A0A147BX01_IXORI</name>
<reference evidence="2" key="1">
    <citation type="journal article" date="2018" name="PLoS Negl. Trop. Dis.">
        <title>Sialome diversity of ticks revealed by RNAseq of single tick salivary glands.</title>
        <authorList>
            <person name="Perner J."/>
            <person name="Kropackova S."/>
            <person name="Kopacek P."/>
            <person name="Ribeiro J.M."/>
        </authorList>
    </citation>
    <scope>NUCLEOTIDE SEQUENCE</scope>
    <source>
        <strain evidence="2">Siblings of single egg batch collected in Ceske Budejovice</strain>
        <tissue evidence="2">Salivary glands</tissue>
    </source>
</reference>
<sequence length="69" mass="7536">MNTFTVALMLSLVLTTLGMVVDSPQETGAAANVLEREANMEGEGGNVDYFLLDFIIVEKIPFKYGIYAC</sequence>
<accession>A0A147BX01</accession>
<dbReference type="AlphaFoldDB" id="A0A147BX01"/>
<evidence type="ECO:0000256" key="1">
    <source>
        <dbReference type="SAM" id="SignalP"/>
    </source>
</evidence>